<dbReference type="InterPro" id="IPR022572">
    <property type="entry name" value="DNA_rep/recomb_RecO_N"/>
</dbReference>
<dbReference type="Pfam" id="PF11967">
    <property type="entry name" value="RecO_N"/>
    <property type="match status" value="1"/>
</dbReference>
<dbReference type="SUPFAM" id="SSF57863">
    <property type="entry name" value="ArfGap/RecO-like zinc finger"/>
    <property type="match status" value="1"/>
</dbReference>
<comment type="similarity">
    <text evidence="4">Belongs to the RecO family.</text>
</comment>
<keyword evidence="3 4" id="KW-0234">DNA repair</keyword>
<evidence type="ECO:0000256" key="1">
    <source>
        <dbReference type="ARBA" id="ARBA00022763"/>
    </source>
</evidence>
<dbReference type="HOGENOM" id="CLU_066632_3_0_9"/>
<evidence type="ECO:0000256" key="4">
    <source>
        <dbReference type="HAMAP-Rule" id="MF_00201"/>
    </source>
</evidence>
<dbReference type="OrthoDB" id="9797083at2"/>
<dbReference type="Pfam" id="PF02565">
    <property type="entry name" value="RecO_C"/>
    <property type="match status" value="1"/>
</dbReference>
<reference evidence="6 7" key="2">
    <citation type="submission" date="2012-02" db="EMBL/GenBank/DDBJ databases">
        <title>Improved High-Quality Draft sequence of Eubacterium cellulosolvens 6.</title>
        <authorList>
            <consortium name="US DOE Joint Genome Institute"/>
            <person name="Lucas S."/>
            <person name="Han J."/>
            <person name="Lapidus A."/>
            <person name="Cheng J.-F."/>
            <person name="Goodwin L."/>
            <person name="Pitluck S."/>
            <person name="Peters L."/>
            <person name="Mikhailova N."/>
            <person name="Gu W."/>
            <person name="Detter J.C."/>
            <person name="Han C."/>
            <person name="Tapia R."/>
            <person name="Land M."/>
            <person name="Hauser L."/>
            <person name="Kyrpides N."/>
            <person name="Ivanova N."/>
            <person name="Pagani I."/>
            <person name="Johnson E."/>
            <person name="Mukhopadhyay B."/>
            <person name="Anderson I."/>
            <person name="Woyke T."/>
        </authorList>
    </citation>
    <scope>NUCLEOTIDE SEQUENCE [LARGE SCALE GENOMIC DNA]</scope>
    <source>
        <strain evidence="6 7">6</strain>
    </source>
</reference>
<dbReference type="InterPro" id="IPR037278">
    <property type="entry name" value="ARFGAP/RecO"/>
</dbReference>
<name>I5AT26_EUBC6</name>
<reference evidence="6 7" key="1">
    <citation type="submission" date="2010-08" db="EMBL/GenBank/DDBJ databases">
        <authorList>
            <consortium name="US DOE Joint Genome Institute (JGI-PGF)"/>
            <person name="Lucas S."/>
            <person name="Copeland A."/>
            <person name="Lapidus A."/>
            <person name="Cheng J.-F."/>
            <person name="Bruce D."/>
            <person name="Goodwin L."/>
            <person name="Pitluck S."/>
            <person name="Land M.L."/>
            <person name="Hauser L."/>
            <person name="Chang Y.-J."/>
            <person name="Anderson I.J."/>
            <person name="Johnson E."/>
            <person name="Mulhopadhyay B."/>
            <person name="Kyrpides N."/>
            <person name="Woyke T.J."/>
        </authorList>
    </citation>
    <scope>NUCLEOTIDE SEQUENCE [LARGE SCALE GENOMIC DNA]</scope>
    <source>
        <strain evidence="6 7">6</strain>
    </source>
</reference>
<dbReference type="GO" id="GO:0006310">
    <property type="term" value="P:DNA recombination"/>
    <property type="evidence" value="ECO:0007669"/>
    <property type="project" value="UniProtKB-UniRule"/>
</dbReference>
<dbReference type="EMBL" id="CM001487">
    <property type="protein sequence ID" value="EIM56949.1"/>
    <property type="molecule type" value="Genomic_DNA"/>
</dbReference>
<keyword evidence="7" id="KW-1185">Reference proteome</keyword>
<dbReference type="NCBIfam" id="TIGR00613">
    <property type="entry name" value="reco"/>
    <property type="match status" value="1"/>
</dbReference>
<organism evidence="6 7">
    <name type="scientific">Eubacterium cellulosolvens (strain ATCC 43171 / JCM 9499 / 6)</name>
    <name type="common">Cillobacterium cellulosolvens</name>
    <dbReference type="NCBI Taxonomy" id="633697"/>
    <lineage>
        <taxon>Bacteria</taxon>
        <taxon>Bacillati</taxon>
        <taxon>Bacillota</taxon>
        <taxon>Clostridia</taxon>
        <taxon>Eubacteriales</taxon>
        <taxon>Eubacteriaceae</taxon>
        <taxon>Eubacterium</taxon>
    </lineage>
</organism>
<dbReference type="PANTHER" id="PTHR33991:SF1">
    <property type="entry name" value="DNA REPAIR PROTEIN RECO"/>
    <property type="match status" value="1"/>
</dbReference>
<comment type="function">
    <text evidence="4">Involved in DNA repair and RecF pathway recombination.</text>
</comment>
<dbReference type="SUPFAM" id="SSF50249">
    <property type="entry name" value="Nucleic acid-binding proteins"/>
    <property type="match status" value="1"/>
</dbReference>
<dbReference type="InterPro" id="IPR003717">
    <property type="entry name" value="RecO"/>
</dbReference>
<evidence type="ECO:0000313" key="6">
    <source>
        <dbReference type="EMBL" id="EIM56949.1"/>
    </source>
</evidence>
<evidence type="ECO:0000256" key="2">
    <source>
        <dbReference type="ARBA" id="ARBA00023172"/>
    </source>
</evidence>
<keyword evidence="2 4" id="KW-0233">DNA recombination</keyword>
<sequence length="215" mass="24522">MSEAITVSGMVLSASPVGENDKRVVLLTRELGRISAFARGARRPGNQLMAVANPFVFGQFTLIPGRSAYSLVRAEIRDYFTEIAVEYPGVYYGYYFLDFAGYYGREGLDATDMLNLLYLTVKALLKKNLDNRLVRRIFELRLMTMNGEFAPDPSGMSESCLYVVNYIMQVPLTSLYSFSVTEPVRQELERLMDNHIKRMIDRPLKSRKILEELTD</sequence>
<dbReference type="InterPro" id="IPR012340">
    <property type="entry name" value="NA-bd_OB-fold"/>
</dbReference>
<evidence type="ECO:0000256" key="3">
    <source>
        <dbReference type="ARBA" id="ARBA00023204"/>
    </source>
</evidence>
<evidence type="ECO:0000259" key="5">
    <source>
        <dbReference type="Pfam" id="PF11967"/>
    </source>
</evidence>
<dbReference type="GO" id="GO:0043590">
    <property type="term" value="C:bacterial nucleoid"/>
    <property type="evidence" value="ECO:0007669"/>
    <property type="project" value="TreeGrafter"/>
</dbReference>
<dbReference type="GO" id="GO:0006302">
    <property type="term" value="P:double-strand break repair"/>
    <property type="evidence" value="ECO:0007669"/>
    <property type="project" value="TreeGrafter"/>
</dbReference>
<proteinExistence type="inferred from homology"/>
<dbReference type="Gene3D" id="2.40.50.140">
    <property type="entry name" value="Nucleic acid-binding proteins"/>
    <property type="match status" value="1"/>
</dbReference>
<evidence type="ECO:0000313" key="7">
    <source>
        <dbReference type="Proteomes" id="UP000005753"/>
    </source>
</evidence>
<feature type="domain" description="DNA replication/recombination mediator RecO N-terminal" evidence="5">
    <location>
        <begin position="4"/>
        <end position="80"/>
    </location>
</feature>
<keyword evidence="1 4" id="KW-0227">DNA damage</keyword>
<dbReference type="STRING" id="633697.EubceDRAFT1_1132"/>
<dbReference type="PANTHER" id="PTHR33991">
    <property type="entry name" value="DNA REPAIR PROTEIN RECO"/>
    <property type="match status" value="1"/>
</dbReference>
<dbReference type="eggNOG" id="COG1381">
    <property type="taxonomic scope" value="Bacteria"/>
</dbReference>
<accession>I5AT26</accession>
<protein>
    <recommendedName>
        <fullName evidence="4">DNA repair protein RecO</fullName>
    </recommendedName>
    <alternativeName>
        <fullName evidence="4">Recombination protein O</fullName>
    </alternativeName>
</protein>
<dbReference type="AlphaFoldDB" id="I5AT26"/>
<dbReference type="Proteomes" id="UP000005753">
    <property type="component" value="Chromosome"/>
</dbReference>
<dbReference type="HAMAP" id="MF_00201">
    <property type="entry name" value="RecO"/>
    <property type="match status" value="1"/>
</dbReference>
<gene>
    <name evidence="4" type="primary">recO</name>
    <name evidence="6" type="ORF">EubceDRAFT1_1132</name>
</gene>